<accession>A0A0J1HBW1</accession>
<dbReference type="OrthoDB" id="5903961at2"/>
<sequence>MVSIHRLPVTLPQSSPRSKPVSSSQTPSQPTEVARAVAQTVRDPSLIEEARGHIQYDQPQGKGHEAVSSYLGVMNQQRRDELSAMVGVDVYV</sequence>
<feature type="compositionally biased region" description="Low complexity" evidence="1">
    <location>
        <begin position="12"/>
        <end position="31"/>
    </location>
</feature>
<keyword evidence="3" id="KW-1185">Reference proteome</keyword>
<dbReference type="AlphaFoldDB" id="A0A0J1HBW1"/>
<evidence type="ECO:0000256" key="1">
    <source>
        <dbReference type="SAM" id="MobiDB-lite"/>
    </source>
</evidence>
<reference evidence="2 3" key="1">
    <citation type="submission" date="2015-05" db="EMBL/GenBank/DDBJ databases">
        <title>Photobacterium galathea sp. nov.</title>
        <authorList>
            <person name="Machado H."/>
            <person name="Gram L."/>
        </authorList>
    </citation>
    <scope>NUCLEOTIDE SEQUENCE [LARGE SCALE GENOMIC DNA]</scope>
    <source>
        <strain evidence="2 3">CGMCC 1.12159</strain>
    </source>
</reference>
<dbReference type="Proteomes" id="UP000036097">
    <property type="component" value="Unassembled WGS sequence"/>
</dbReference>
<dbReference type="STRING" id="1195763.ABT56_02875"/>
<comment type="caution">
    <text evidence="2">The sequence shown here is derived from an EMBL/GenBank/DDBJ whole genome shotgun (WGS) entry which is preliminary data.</text>
</comment>
<dbReference type="EMBL" id="LDOT01000002">
    <property type="protein sequence ID" value="KLV09153.1"/>
    <property type="molecule type" value="Genomic_DNA"/>
</dbReference>
<proteinExistence type="predicted"/>
<evidence type="ECO:0008006" key="4">
    <source>
        <dbReference type="Google" id="ProtNLM"/>
    </source>
</evidence>
<gene>
    <name evidence="2" type="ORF">ABT56_02875</name>
</gene>
<organism evidence="2 3">
    <name type="scientific">Photobacterium aquae</name>
    <dbReference type="NCBI Taxonomy" id="1195763"/>
    <lineage>
        <taxon>Bacteria</taxon>
        <taxon>Pseudomonadati</taxon>
        <taxon>Pseudomonadota</taxon>
        <taxon>Gammaproteobacteria</taxon>
        <taxon>Vibrionales</taxon>
        <taxon>Vibrionaceae</taxon>
        <taxon>Photobacterium</taxon>
    </lineage>
</organism>
<dbReference type="RefSeq" id="WP_047877314.1">
    <property type="nucleotide sequence ID" value="NZ_LDOT01000002.1"/>
</dbReference>
<evidence type="ECO:0000313" key="2">
    <source>
        <dbReference type="EMBL" id="KLV09153.1"/>
    </source>
</evidence>
<feature type="region of interest" description="Disordered" evidence="1">
    <location>
        <begin position="1"/>
        <end position="33"/>
    </location>
</feature>
<dbReference type="PATRIC" id="fig|1195763.3.peg.623"/>
<name>A0A0J1HBW1_9GAMM</name>
<protein>
    <recommendedName>
        <fullName evidence="4">Chromosome partitioning protein ParA</fullName>
    </recommendedName>
</protein>
<evidence type="ECO:0000313" key="3">
    <source>
        <dbReference type="Proteomes" id="UP000036097"/>
    </source>
</evidence>